<feature type="active site" description="Tele-phosphohistidine intermediate" evidence="1">
    <location>
        <position position="9"/>
    </location>
</feature>
<dbReference type="Proteomes" id="UP000034774">
    <property type="component" value="Unassembled WGS sequence"/>
</dbReference>
<dbReference type="PIRSF" id="PIRSF000709">
    <property type="entry name" value="6PFK_2-Ptase"/>
    <property type="match status" value="1"/>
</dbReference>
<name>A0A0G0PSN1_9BACT</name>
<feature type="binding site" evidence="2">
    <location>
        <begin position="8"/>
        <end position="15"/>
    </location>
    <ligand>
        <name>substrate</name>
    </ligand>
</feature>
<feature type="binding site" evidence="2">
    <location>
        <position position="59"/>
    </location>
    <ligand>
        <name>substrate</name>
    </ligand>
</feature>
<dbReference type="PROSITE" id="PS00175">
    <property type="entry name" value="PG_MUTASE"/>
    <property type="match status" value="1"/>
</dbReference>
<dbReference type="CDD" id="cd07067">
    <property type="entry name" value="HP_PGM_like"/>
    <property type="match status" value="1"/>
</dbReference>
<dbReference type="InterPro" id="IPR050275">
    <property type="entry name" value="PGM_Phosphatase"/>
</dbReference>
<dbReference type="SMART" id="SM00855">
    <property type="entry name" value="PGAM"/>
    <property type="match status" value="1"/>
</dbReference>
<dbReference type="EMBL" id="LBVU01000002">
    <property type="protein sequence ID" value="KKQ92366.1"/>
    <property type="molecule type" value="Genomic_DNA"/>
</dbReference>
<dbReference type="PANTHER" id="PTHR48100">
    <property type="entry name" value="BROAD-SPECIFICITY PHOSPHATASE YOR283W-RELATED"/>
    <property type="match status" value="1"/>
</dbReference>
<organism evidence="3 4">
    <name type="scientific">Candidatus Woesebacteria bacterium GW2011_GWB1_39_10</name>
    <dbReference type="NCBI Taxonomy" id="1618572"/>
    <lineage>
        <taxon>Bacteria</taxon>
        <taxon>Candidatus Woeseibacteriota</taxon>
    </lineage>
</organism>
<dbReference type="Gene3D" id="3.40.50.1240">
    <property type="entry name" value="Phosphoglycerate mutase-like"/>
    <property type="match status" value="1"/>
</dbReference>
<comment type="caution">
    <text evidence="3">The sequence shown here is derived from an EMBL/GenBank/DDBJ whole genome shotgun (WGS) entry which is preliminary data.</text>
</comment>
<reference evidence="3 4" key="1">
    <citation type="journal article" date="2015" name="Nature">
        <title>rRNA introns, odd ribosomes, and small enigmatic genomes across a large radiation of phyla.</title>
        <authorList>
            <person name="Brown C.T."/>
            <person name="Hug L.A."/>
            <person name="Thomas B.C."/>
            <person name="Sharon I."/>
            <person name="Castelle C.J."/>
            <person name="Singh A."/>
            <person name="Wilkins M.J."/>
            <person name="Williams K.H."/>
            <person name="Banfield J.F."/>
        </authorList>
    </citation>
    <scope>NUCLEOTIDE SEQUENCE [LARGE SCALE GENOMIC DNA]</scope>
</reference>
<dbReference type="AlphaFoldDB" id="A0A0G0PSN1"/>
<dbReference type="GO" id="GO:0016791">
    <property type="term" value="F:phosphatase activity"/>
    <property type="evidence" value="ECO:0007669"/>
    <property type="project" value="TreeGrafter"/>
</dbReference>
<dbReference type="SUPFAM" id="SSF53254">
    <property type="entry name" value="Phosphoglycerate mutase-like"/>
    <property type="match status" value="1"/>
</dbReference>
<feature type="binding site" evidence="2">
    <location>
        <position position="94"/>
    </location>
    <ligand>
        <name>substrate</name>
    </ligand>
</feature>
<evidence type="ECO:0000256" key="2">
    <source>
        <dbReference type="PIRSR" id="PIRSR613078-2"/>
    </source>
</evidence>
<gene>
    <name evidence="3" type="ORF">UT17_C0002G0029</name>
</gene>
<dbReference type="InterPro" id="IPR001345">
    <property type="entry name" value="PG/BPGM_mutase_AS"/>
</dbReference>
<dbReference type="GO" id="GO:0005737">
    <property type="term" value="C:cytoplasm"/>
    <property type="evidence" value="ECO:0007669"/>
    <property type="project" value="TreeGrafter"/>
</dbReference>
<dbReference type="PANTHER" id="PTHR48100:SF62">
    <property type="entry name" value="GLUCOSYL-3-PHOSPHOGLYCERATE PHOSPHATASE"/>
    <property type="match status" value="1"/>
</dbReference>
<proteinExistence type="predicted"/>
<evidence type="ECO:0000313" key="4">
    <source>
        <dbReference type="Proteomes" id="UP000034774"/>
    </source>
</evidence>
<dbReference type="InterPro" id="IPR013078">
    <property type="entry name" value="His_Pase_superF_clade-1"/>
</dbReference>
<dbReference type="STRING" id="1618572.UT17_C0002G0029"/>
<accession>A0A0G0PSN1</accession>
<evidence type="ECO:0000256" key="1">
    <source>
        <dbReference type="PIRSR" id="PIRSR613078-1"/>
    </source>
</evidence>
<dbReference type="Pfam" id="PF00300">
    <property type="entry name" value="His_Phos_1"/>
    <property type="match status" value="1"/>
</dbReference>
<feature type="active site" description="Proton donor/acceptor" evidence="1">
    <location>
        <position position="83"/>
    </location>
</feature>
<evidence type="ECO:0000313" key="3">
    <source>
        <dbReference type="EMBL" id="KKQ92366.1"/>
    </source>
</evidence>
<sequence>MAKTYLVRHGESVANTKGIYQGQTFNTPLSDMGKLQAKALAKYFGGVEIRKILASPLLRTKQTAQEVADLKNIEVIDTLDVIETNHSEWEGVNKKIIEEKWPDVYKTWMETPADAKFPKGETFLETQERIINWWEGMTKNEENTLVVTHDNIIRILVAHALGLLLNNIWKFELNPAAVTVIETNGNNQRLIALDEKKHLQNLLVDLKKHAF</sequence>
<protein>
    <submittedName>
        <fullName evidence="3">Phosphoglycerate mutase</fullName>
    </submittedName>
</protein>
<dbReference type="InterPro" id="IPR029033">
    <property type="entry name" value="His_PPase_superfam"/>
</dbReference>